<organism evidence="7 8">
    <name type="scientific">Luteimonas terrae</name>
    <dbReference type="NCBI Taxonomy" id="1530191"/>
    <lineage>
        <taxon>Bacteria</taxon>
        <taxon>Pseudomonadati</taxon>
        <taxon>Pseudomonadota</taxon>
        <taxon>Gammaproteobacteria</taxon>
        <taxon>Lysobacterales</taxon>
        <taxon>Lysobacteraceae</taxon>
        <taxon>Luteimonas</taxon>
    </lineage>
</organism>
<dbReference type="RefSeq" id="WP_133394499.1">
    <property type="nucleotide sequence ID" value="NZ_SMTG01000006.1"/>
</dbReference>
<evidence type="ECO:0000256" key="1">
    <source>
        <dbReference type="ARBA" id="ARBA00009477"/>
    </source>
</evidence>
<dbReference type="Gene3D" id="2.40.420.20">
    <property type="match status" value="1"/>
</dbReference>
<feature type="domain" description="Multidrug resistance protein MdtA-like alpha-helical hairpin" evidence="4">
    <location>
        <begin position="110"/>
        <end position="179"/>
    </location>
</feature>
<dbReference type="Gene3D" id="1.10.287.470">
    <property type="entry name" value="Helix hairpin bin"/>
    <property type="match status" value="1"/>
</dbReference>
<dbReference type="Gene3D" id="2.40.50.100">
    <property type="match status" value="1"/>
</dbReference>
<gene>
    <name evidence="7" type="ORF">E2F49_14260</name>
</gene>
<dbReference type="SUPFAM" id="SSF111369">
    <property type="entry name" value="HlyD-like secretion proteins"/>
    <property type="match status" value="1"/>
</dbReference>
<dbReference type="InterPro" id="IPR058792">
    <property type="entry name" value="Beta-barrel_RND_2"/>
</dbReference>
<evidence type="ECO:0000259" key="6">
    <source>
        <dbReference type="Pfam" id="PF25954"/>
    </source>
</evidence>
<dbReference type="OrthoDB" id="9806939at2"/>
<accession>A0A4R5U6X2</accession>
<dbReference type="GO" id="GO:0015562">
    <property type="term" value="F:efflux transmembrane transporter activity"/>
    <property type="evidence" value="ECO:0007669"/>
    <property type="project" value="TreeGrafter"/>
</dbReference>
<dbReference type="InterPro" id="IPR058624">
    <property type="entry name" value="MdtA-like_HH"/>
</dbReference>
<evidence type="ECO:0000259" key="5">
    <source>
        <dbReference type="Pfam" id="PF25917"/>
    </source>
</evidence>
<evidence type="ECO:0000256" key="3">
    <source>
        <dbReference type="SAM" id="MobiDB-lite"/>
    </source>
</evidence>
<dbReference type="Proteomes" id="UP000295543">
    <property type="component" value="Unassembled WGS sequence"/>
</dbReference>
<feature type="coiled-coil region" evidence="2">
    <location>
        <begin position="110"/>
        <end position="175"/>
    </location>
</feature>
<evidence type="ECO:0000259" key="4">
    <source>
        <dbReference type="Pfam" id="PF25876"/>
    </source>
</evidence>
<evidence type="ECO:0000256" key="2">
    <source>
        <dbReference type="SAM" id="Coils"/>
    </source>
</evidence>
<dbReference type="InterPro" id="IPR006143">
    <property type="entry name" value="RND_pump_MFP"/>
</dbReference>
<sequence length="387" mass="40722">MRRLILLRASTRHAPWRVFGLLIAGVLALSACGERETPEPPARPVLVVTPADGAGSGVAAFPGEIRAREESALAFQVGGQLLRRHVDAGAHVRRGQVLAEIEPNDLRLQQQSAQAQVAAAEAEYARARTDRDRYAALVDQQLISRSQMDAQDAAYKAAQSQLRAARAQADVAGNQAGYTQLRAPRDGVIASREAEAGQVVAAGQAIFMLAGDDGREVAIALPESRIGQFAIGQPAQIELWNRPGVRVSGTIREIAAAADPQARTYAARVALDGDALDEVALGQSARVYLSGDPSGGILQVPLTAIQPGAGDAKAVWVVDRATGTVHAVPVQTGAFGANTVPVLSGLQPDALVVAAGGHLLREGQRVSPVDRENRPQQPERPKPVDAK</sequence>
<dbReference type="PANTHER" id="PTHR30469:SF15">
    <property type="entry name" value="HLYD FAMILY OF SECRETION PROTEINS"/>
    <property type="match status" value="1"/>
</dbReference>
<dbReference type="Pfam" id="PF25954">
    <property type="entry name" value="Beta-barrel_RND_2"/>
    <property type="match status" value="1"/>
</dbReference>
<dbReference type="AlphaFoldDB" id="A0A4R5U6X2"/>
<keyword evidence="8" id="KW-1185">Reference proteome</keyword>
<dbReference type="InterPro" id="IPR058625">
    <property type="entry name" value="MdtA-like_BSH"/>
</dbReference>
<feature type="domain" description="Multidrug resistance protein MdtA-like barrel-sandwich hybrid" evidence="5">
    <location>
        <begin position="76"/>
        <end position="208"/>
    </location>
</feature>
<reference evidence="7 8" key="1">
    <citation type="submission" date="2019-03" db="EMBL/GenBank/DDBJ databases">
        <title>Luteimonas zhaokaii sp.nov., isolated from the rectal contents of Plateau pika in Yushu, Qinghai Province, China.</title>
        <authorList>
            <person name="Zhang G."/>
        </authorList>
    </citation>
    <scope>NUCLEOTIDE SEQUENCE [LARGE SCALE GENOMIC DNA]</scope>
    <source>
        <strain evidence="7 8">THG-MD21</strain>
    </source>
</reference>
<comment type="similarity">
    <text evidence="1">Belongs to the membrane fusion protein (MFP) (TC 8.A.1) family.</text>
</comment>
<feature type="region of interest" description="Disordered" evidence="3">
    <location>
        <begin position="363"/>
        <end position="387"/>
    </location>
</feature>
<keyword evidence="2" id="KW-0175">Coiled coil</keyword>
<protein>
    <submittedName>
        <fullName evidence="7">Efflux RND transporter periplasmic adaptor subunit</fullName>
    </submittedName>
</protein>
<dbReference type="Pfam" id="PF25917">
    <property type="entry name" value="BSH_RND"/>
    <property type="match status" value="1"/>
</dbReference>
<name>A0A4R5U6X2_9GAMM</name>
<dbReference type="Gene3D" id="2.40.30.170">
    <property type="match status" value="1"/>
</dbReference>
<dbReference type="Pfam" id="PF25876">
    <property type="entry name" value="HH_MFP_RND"/>
    <property type="match status" value="1"/>
</dbReference>
<feature type="domain" description="CusB-like beta-barrel" evidence="6">
    <location>
        <begin position="218"/>
        <end position="275"/>
    </location>
</feature>
<comment type="caution">
    <text evidence="7">The sequence shown here is derived from an EMBL/GenBank/DDBJ whole genome shotgun (WGS) entry which is preliminary data.</text>
</comment>
<dbReference type="GO" id="GO:1990281">
    <property type="term" value="C:efflux pump complex"/>
    <property type="evidence" value="ECO:0007669"/>
    <property type="project" value="TreeGrafter"/>
</dbReference>
<evidence type="ECO:0000313" key="7">
    <source>
        <dbReference type="EMBL" id="TDK29531.1"/>
    </source>
</evidence>
<evidence type="ECO:0000313" key="8">
    <source>
        <dbReference type="Proteomes" id="UP000295543"/>
    </source>
</evidence>
<dbReference type="NCBIfam" id="TIGR01730">
    <property type="entry name" value="RND_mfp"/>
    <property type="match status" value="1"/>
</dbReference>
<dbReference type="PROSITE" id="PS51257">
    <property type="entry name" value="PROKAR_LIPOPROTEIN"/>
    <property type="match status" value="1"/>
</dbReference>
<dbReference type="PANTHER" id="PTHR30469">
    <property type="entry name" value="MULTIDRUG RESISTANCE PROTEIN MDTA"/>
    <property type="match status" value="1"/>
</dbReference>
<dbReference type="EMBL" id="SMTG01000006">
    <property type="protein sequence ID" value="TDK29531.1"/>
    <property type="molecule type" value="Genomic_DNA"/>
</dbReference>
<proteinExistence type="inferred from homology"/>